<protein>
    <submittedName>
        <fullName evidence="3">Uncharacterized protein LOC108681644</fullName>
    </submittedName>
</protein>
<dbReference type="RefSeq" id="XP_018026187.1">
    <property type="nucleotide sequence ID" value="XM_018170698.2"/>
</dbReference>
<gene>
    <name evidence="3" type="primary">LOC108681644</name>
</gene>
<reference evidence="3" key="1">
    <citation type="submission" date="2025-08" db="UniProtKB">
        <authorList>
            <consortium name="RefSeq"/>
        </authorList>
    </citation>
    <scope>IDENTIFICATION</scope>
    <source>
        <tissue evidence="3">Whole organism</tissue>
    </source>
</reference>
<dbReference type="KEGG" id="hazt:108681644"/>
<feature type="compositionally biased region" description="Polar residues" evidence="1">
    <location>
        <begin position="113"/>
        <end position="128"/>
    </location>
</feature>
<feature type="region of interest" description="Disordered" evidence="1">
    <location>
        <begin position="1"/>
        <end position="37"/>
    </location>
</feature>
<feature type="region of interest" description="Disordered" evidence="1">
    <location>
        <begin position="340"/>
        <end position="388"/>
    </location>
</feature>
<sequence>MAPNASLNYMEYSRPSTMSSGPKPHHRRPSVNGRSSLSPSYMLYQSFSAPSFHERFPQHSEVQHSSFKPCADAMKRDYPPYQKDPNWPYSVHKILQRAPQQNSQFYPKRRSQSECNSYLPSKSNQNQPDMHFNSILKSSTRTTKSSVSKSKSAPTVLPSTAVTCTELEAMVSKNSQKLLTCAELEALQAQGIKMETNSGLSRSPSVSSVTSALEELSSRPSSPISCSSPVPSVSSSSSGYESCSGDVFESTTKSIISVLEDSTENISEDEAEFLLGKKKVSKSLLSFFNAVAPKPSESQDEVSIKVEKASSVDVGMEGLIPFVLPSKFVQENKSVVSVPTKSVQKKTQKKKPCSSNFQPTPIHSEKSHAAHTLSKNMSASGCTSRKNSRKMTVVALPPSPNTVMPLMTSPPVALNLPSPPKQWRNVGSSPADSMTRISGEILDVTQQMKKIAAVTVEVPAAPPITVC</sequence>
<dbReference type="GeneID" id="108681644"/>
<name>A0A8B7PL99_HYAAZ</name>
<dbReference type="AlphaFoldDB" id="A0A8B7PL99"/>
<feature type="region of interest" description="Disordered" evidence="1">
    <location>
        <begin position="99"/>
        <end position="131"/>
    </location>
</feature>
<dbReference type="Proteomes" id="UP000694843">
    <property type="component" value="Unplaced"/>
</dbReference>
<evidence type="ECO:0000313" key="2">
    <source>
        <dbReference type="Proteomes" id="UP000694843"/>
    </source>
</evidence>
<organism evidence="2 3">
    <name type="scientific">Hyalella azteca</name>
    <name type="common">Amphipod</name>
    <dbReference type="NCBI Taxonomy" id="294128"/>
    <lineage>
        <taxon>Eukaryota</taxon>
        <taxon>Metazoa</taxon>
        <taxon>Ecdysozoa</taxon>
        <taxon>Arthropoda</taxon>
        <taxon>Crustacea</taxon>
        <taxon>Multicrustacea</taxon>
        <taxon>Malacostraca</taxon>
        <taxon>Eumalacostraca</taxon>
        <taxon>Peracarida</taxon>
        <taxon>Amphipoda</taxon>
        <taxon>Senticaudata</taxon>
        <taxon>Talitrida</taxon>
        <taxon>Talitroidea</taxon>
        <taxon>Hyalellidae</taxon>
        <taxon>Hyalella</taxon>
    </lineage>
</organism>
<proteinExistence type="predicted"/>
<dbReference type="OrthoDB" id="10685049at2759"/>
<keyword evidence="2" id="KW-1185">Reference proteome</keyword>
<feature type="compositionally biased region" description="Polar residues" evidence="1">
    <location>
        <begin position="373"/>
        <end position="385"/>
    </location>
</feature>
<evidence type="ECO:0000256" key="1">
    <source>
        <dbReference type="SAM" id="MobiDB-lite"/>
    </source>
</evidence>
<feature type="compositionally biased region" description="Basic residues" evidence="1">
    <location>
        <begin position="343"/>
        <end position="352"/>
    </location>
</feature>
<evidence type="ECO:0000313" key="3">
    <source>
        <dbReference type="RefSeq" id="XP_018026187.1"/>
    </source>
</evidence>
<feature type="region of interest" description="Disordered" evidence="1">
    <location>
        <begin position="218"/>
        <end position="239"/>
    </location>
</feature>
<accession>A0A8B7PL99</accession>